<dbReference type="Proteomes" id="UP001164286">
    <property type="component" value="Unassembled WGS sequence"/>
</dbReference>
<feature type="compositionally biased region" description="Pro residues" evidence="10">
    <location>
        <begin position="11"/>
        <end position="33"/>
    </location>
</feature>
<dbReference type="InterPro" id="IPR005578">
    <property type="entry name" value="Yif1_fam"/>
</dbReference>
<evidence type="ECO:0000313" key="11">
    <source>
        <dbReference type="EMBL" id="KAI9637062.1"/>
    </source>
</evidence>
<evidence type="ECO:0000256" key="4">
    <source>
        <dbReference type="ARBA" id="ARBA00022824"/>
    </source>
</evidence>
<evidence type="ECO:0000256" key="2">
    <source>
        <dbReference type="ARBA" id="ARBA00022448"/>
    </source>
</evidence>
<comment type="function">
    <text evidence="9">Has a role in transport between endoplasmic reticulum and Golgi.</text>
</comment>
<comment type="caution">
    <text evidence="11">The sequence shown here is derived from an EMBL/GenBank/DDBJ whole genome shotgun (WGS) entry which is preliminary data.</text>
</comment>
<evidence type="ECO:0000256" key="6">
    <source>
        <dbReference type="ARBA" id="ARBA00022989"/>
    </source>
</evidence>
<feature type="transmembrane region" description="Helical" evidence="9">
    <location>
        <begin position="259"/>
        <end position="281"/>
    </location>
</feature>
<evidence type="ECO:0000256" key="9">
    <source>
        <dbReference type="RuleBase" id="RU368073"/>
    </source>
</evidence>
<keyword evidence="3 9" id="KW-0812">Transmembrane</keyword>
<comment type="similarity">
    <text evidence="1 9">Belongs to the YIF1 family.</text>
</comment>
<dbReference type="GO" id="GO:0030134">
    <property type="term" value="C:COPII-coated ER to Golgi transport vesicle"/>
    <property type="evidence" value="ECO:0007669"/>
    <property type="project" value="TreeGrafter"/>
</dbReference>
<dbReference type="Pfam" id="PF03878">
    <property type="entry name" value="YIF1"/>
    <property type="match status" value="1"/>
</dbReference>
<dbReference type="RefSeq" id="XP_052946839.1">
    <property type="nucleotide sequence ID" value="XM_053088853.1"/>
</dbReference>
<evidence type="ECO:0000313" key="12">
    <source>
        <dbReference type="Proteomes" id="UP001164286"/>
    </source>
</evidence>
<sequence length="384" mass="41455">MSGMPYMNSRSPPPLQHPKPTHPAYPPPEPPHTPGASTNSSPYSQAARISQDNEYMRYSSPPVDAAPRSASTAASFAATSGVNPNPYGAPAASGPSQRASVGYPNPHGVQGYGHMGAMGMGGAPTQGQDGFAAWGNMNDATAQMGVQFGKSAVAAGQDYVEKNFTRYLPAQLIKTSFQVTNSYVLRKLRLILFPWRHKPWARQIRRADSGGMEGWQPPRDDINAPDLYIPTMALVTYTLLCGLSSGLQSRFHPEVLGASFFRAMVVVIVEFCFIKLGCYLLDVRGGGASGVELIGYGGYKFVGIITTIIAGFLKLGTLATTGIFGYTFAANFFFLLRSLKYVLLPDPATTGAPTLSHAQRSRRIQFLFVLAASQLLWMGWLSRV</sequence>
<organism evidence="11 12">
    <name type="scientific">Dioszegia hungarica</name>
    <dbReference type="NCBI Taxonomy" id="4972"/>
    <lineage>
        <taxon>Eukaryota</taxon>
        <taxon>Fungi</taxon>
        <taxon>Dikarya</taxon>
        <taxon>Basidiomycota</taxon>
        <taxon>Agaricomycotina</taxon>
        <taxon>Tremellomycetes</taxon>
        <taxon>Tremellales</taxon>
        <taxon>Bulleribasidiaceae</taxon>
        <taxon>Dioszegia</taxon>
    </lineage>
</organism>
<keyword evidence="7 9" id="KW-0333">Golgi apparatus</keyword>
<keyword evidence="6 9" id="KW-1133">Transmembrane helix</keyword>
<accession>A0AA38LTQ0</accession>
<feature type="transmembrane region" description="Helical" evidence="9">
    <location>
        <begin position="293"/>
        <end position="312"/>
    </location>
</feature>
<keyword evidence="12" id="KW-1185">Reference proteome</keyword>
<feature type="region of interest" description="Disordered" evidence="10">
    <location>
        <begin position="1"/>
        <end position="107"/>
    </location>
</feature>
<feature type="compositionally biased region" description="Polar residues" evidence="10">
    <location>
        <begin position="35"/>
        <end position="53"/>
    </location>
</feature>
<dbReference type="PANTHER" id="PTHR14083:SF0">
    <property type="entry name" value="YIP1D-INTERACTING FACTOR 1, ISOFORM C"/>
    <property type="match status" value="1"/>
</dbReference>
<keyword evidence="2 9" id="KW-0813">Transport</keyword>
<name>A0AA38LTQ0_9TREE</name>
<evidence type="ECO:0000256" key="8">
    <source>
        <dbReference type="ARBA" id="ARBA00023136"/>
    </source>
</evidence>
<keyword evidence="5 9" id="KW-0653">Protein transport</keyword>
<gene>
    <name evidence="11" type="ORF">MKK02DRAFT_34109</name>
</gene>
<evidence type="ECO:0000256" key="10">
    <source>
        <dbReference type="SAM" id="MobiDB-lite"/>
    </source>
</evidence>
<dbReference type="AlphaFoldDB" id="A0AA38LTQ0"/>
<comment type="subcellular location">
    <subcellularLocation>
        <location evidence="9">Endoplasmic reticulum membrane</location>
        <topology evidence="9">Multi-pass membrane protein</topology>
    </subcellularLocation>
    <subcellularLocation>
        <location evidence="9">Golgi apparatus membrane</location>
        <topology evidence="9">Multi-pass membrane protein</topology>
    </subcellularLocation>
</comment>
<evidence type="ECO:0000256" key="1">
    <source>
        <dbReference type="ARBA" id="ARBA00009727"/>
    </source>
</evidence>
<dbReference type="GO" id="GO:0005789">
    <property type="term" value="C:endoplasmic reticulum membrane"/>
    <property type="evidence" value="ECO:0007669"/>
    <property type="project" value="UniProtKB-SubCell"/>
</dbReference>
<reference evidence="11" key="1">
    <citation type="journal article" date="2022" name="G3 (Bethesda)">
        <title>High quality genome of the basidiomycete yeast Dioszegia hungarica PDD-24b-2 isolated from cloud water.</title>
        <authorList>
            <person name="Jarrige D."/>
            <person name="Haridas S."/>
            <person name="Bleykasten-Grosshans C."/>
            <person name="Joly M."/>
            <person name="Nadalig T."/>
            <person name="Sancelme M."/>
            <person name="Vuilleumier S."/>
            <person name="Grigoriev I.V."/>
            <person name="Amato P."/>
            <person name="Bringel F."/>
        </authorList>
    </citation>
    <scope>NUCLEOTIDE SEQUENCE</scope>
    <source>
        <strain evidence="11">PDD-24b-2</strain>
    </source>
</reference>
<dbReference type="GO" id="GO:0005793">
    <property type="term" value="C:endoplasmic reticulum-Golgi intermediate compartment"/>
    <property type="evidence" value="ECO:0007669"/>
    <property type="project" value="UniProtKB-UniRule"/>
</dbReference>
<protein>
    <recommendedName>
        <fullName evidence="9">Protein YIF1</fullName>
    </recommendedName>
</protein>
<dbReference type="EMBL" id="JAKWFO010000005">
    <property type="protein sequence ID" value="KAI9637062.1"/>
    <property type="molecule type" value="Genomic_DNA"/>
</dbReference>
<evidence type="ECO:0000256" key="3">
    <source>
        <dbReference type="ARBA" id="ARBA00022692"/>
    </source>
</evidence>
<dbReference type="GO" id="GO:0015031">
    <property type="term" value="P:protein transport"/>
    <property type="evidence" value="ECO:0007669"/>
    <property type="project" value="UniProtKB-KW"/>
</dbReference>
<feature type="compositionally biased region" description="Low complexity" evidence="10">
    <location>
        <begin position="65"/>
        <end position="80"/>
    </location>
</feature>
<evidence type="ECO:0000256" key="5">
    <source>
        <dbReference type="ARBA" id="ARBA00022927"/>
    </source>
</evidence>
<dbReference type="PANTHER" id="PTHR14083">
    <property type="entry name" value="YIP1 INTERACTING FACTOR HOMOLOG YIF1 PROTEIN"/>
    <property type="match status" value="1"/>
</dbReference>
<dbReference type="GO" id="GO:0006888">
    <property type="term" value="P:endoplasmic reticulum to Golgi vesicle-mediated transport"/>
    <property type="evidence" value="ECO:0007669"/>
    <property type="project" value="UniProtKB-UniRule"/>
</dbReference>
<feature type="transmembrane region" description="Helical" evidence="9">
    <location>
        <begin position="364"/>
        <end position="382"/>
    </location>
</feature>
<feature type="transmembrane region" description="Helical" evidence="9">
    <location>
        <begin position="318"/>
        <end position="336"/>
    </location>
</feature>
<keyword evidence="8 9" id="KW-0472">Membrane</keyword>
<evidence type="ECO:0000256" key="7">
    <source>
        <dbReference type="ARBA" id="ARBA00023034"/>
    </source>
</evidence>
<dbReference type="GO" id="GO:0000139">
    <property type="term" value="C:Golgi membrane"/>
    <property type="evidence" value="ECO:0007669"/>
    <property type="project" value="UniProtKB-SubCell"/>
</dbReference>
<keyword evidence="4 9" id="KW-0256">Endoplasmic reticulum</keyword>
<proteinExistence type="inferred from homology"/>
<dbReference type="GeneID" id="77728058"/>